<evidence type="ECO:0000256" key="1">
    <source>
        <dbReference type="SAM" id="Coils"/>
    </source>
</evidence>
<dbReference type="EMBL" id="FONT01000006">
    <property type="protein sequence ID" value="SFE92859.1"/>
    <property type="molecule type" value="Genomic_DNA"/>
</dbReference>
<feature type="coiled-coil region" evidence="1">
    <location>
        <begin position="32"/>
        <end position="59"/>
    </location>
</feature>
<proteinExistence type="predicted"/>
<dbReference type="InterPro" id="IPR035924">
    <property type="entry name" value="FlaG-like_sf"/>
</dbReference>
<dbReference type="AlphaFoldDB" id="A0A1I2EJC5"/>
<evidence type="ECO:0000313" key="3">
    <source>
        <dbReference type="Proteomes" id="UP000199516"/>
    </source>
</evidence>
<dbReference type="Gene3D" id="3.30.160.170">
    <property type="entry name" value="FlaG-like"/>
    <property type="match status" value="1"/>
</dbReference>
<keyword evidence="2" id="KW-0282">Flagellum</keyword>
<sequence length="111" mass="13121">MQTVQNTGALHQREDIMVTTMPLNKIAENKTENNIRINKENLEEQVESMNQMMESIFTQLKFHIHEDLDRIYVQVLERDTEKVIREIPPEKFLDMIASMLEHIGLIIDEKI</sequence>
<dbReference type="STRING" id="930128.SAMN05192532_10643"/>
<protein>
    <submittedName>
        <fullName evidence="2">Flagellar protein FlaG</fullName>
    </submittedName>
</protein>
<keyword evidence="3" id="KW-1185">Reference proteome</keyword>
<keyword evidence="1" id="KW-0175">Coiled coil</keyword>
<keyword evidence="2" id="KW-0966">Cell projection</keyword>
<gene>
    <name evidence="2" type="ORF">SAMN05192532_10643</name>
</gene>
<accession>A0A1I2EJC5</accession>
<evidence type="ECO:0000313" key="2">
    <source>
        <dbReference type="EMBL" id="SFE92859.1"/>
    </source>
</evidence>
<dbReference type="RefSeq" id="WP_245757905.1">
    <property type="nucleotide sequence ID" value="NZ_FONT01000006.1"/>
</dbReference>
<dbReference type="InterPro" id="IPR005186">
    <property type="entry name" value="FlaG"/>
</dbReference>
<name>A0A1I2EJC5_9BACI</name>
<dbReference type="PANTHER" id="PTHR37166">
    <property type="entry name" value="PROTEIN FLAG"/>
    <property type="match status" value="1"/>
</dbReference>
<dbReference type="Proteomes" id="UP000199516">
    <property type="component" value="Unassembled WGS sequence"/>
</dbReference>
<dbReference type="PANTHER" id="PTHR37166:SF1">
    <property type="entry name" value="PROTEIN FLAG"/>
    <property type="match status" value="1"/>
</dbReference>
<dbReference type="Pfam" id="PF03646">
    <property type="entry name" value="FlaG"/>
    <property type="match status" value="1"/>
</dbReference>
<keyword evidence="2" id="KW-0969">Cilium</keyword>
<reference evidence="2 3" key="1">
    <citation type="submission" date="2016-10" db="EMBL/GenBank/DDBJ databases">
        <authorList>
            <person name="de Groot N.N."/>
        </authorList>
    </citation>
    <scope>NUCLEOTIDE SEQUENCE [LARGE SCALE GENOMIC DNA]</scope>
    <source>
        <strain evidence="2 3">DSM 23995</strain>
    </source>
</reference>
<dbReference type="SUPFAM" id="SSF160214">
    <property type="entry name" value="FlaG-like"/>
    <property type="match status" value="1"/>
</dbReference>
<organism evidence="2 3">
    <name type="scientific">Alteribacillus iranensis</name>
    <dbReference type="NCBI Taxonomy" id="930128"/>
    <lineage>
        <taxon>Bacteria</taxon>
        <taxon>Bacillati</taxon>
        <taxon>Bacillota</taxon>
        <taxon>Bacilli</taxon>
        <taxon>Bacillales</taxon>
        <taxon>Bacillaceae</taxon>
        <taxon>Alteribacillus</taxon>
    </lineage>
</organism>